<dbReference type="Pfam" id="PF17912">
    <property type="entry name" value="OB_MalK"/>
    <property type="match status" value="1"/>
</dbReference>
<evidence type="ECO:0000256" key="2">
    <source>
        <dbReference type="ARBA" id="ARBA00022475"/>
    </source>
</evidence>
<accession>A0A919C9J1</accession>
<dbReference type="InterPro" id="IPR008995">
    <property type="entry name" value="Mo/tungstate-bd_C_term_dom"/>
</dbReference>
<dbReference type="Proteomes" id="UP000638353">
    <property type="component" value="Unassembled WGS sequence"/>
</dbReference>
<dbReference type="GO" id="GO:0008643">
    <property type="term" value="P:carbohydrate transport"/>
    <property type="evidence" value="ECO:0007669"/>
    <property type="project" value="InterPro"/>
</dbReference>
<dbReference type="InterPro" id="IPR040582">
    <property type="entry name" value="OB_MalK-like"/>
</dbReference>
<dbReference type="FunFam" id="3.40.50.300:FF:000042">
    <property type="entry name" value="Maltose/maltodextrin ABC transporter, ATP-binding protein"/>
    <property type="match status" value="1"/>
</dbReference>
<dbReference type="InterPro" id="IPR012340">
    <property type="entry name" value="NA-bd_OB-fold"/>
</dbReference>
<comment type="caution">
    <text evidence="9">The sequence shown here is derived from an EMBL/GenBank/DDBJ whole genome shotgun (WGS) entry which is preliminary data.</text>
</comment>
<keyword evidence="3" id="KW-0547">Nucleotide-binding</keyword>
<dbReference type="SUPFAM" id="SSF50331">
    <property type="entry name" value="MOP-like"/>
    <property type="match status" value="1"/>
</dbReference>
<dbReference type="GO" id="GO:0005524">
    <property type="term" value="F:ATP binding"/>
    <property type="evidence" value="ECO:0007669"/>
    <property type="project" value="UniProtKB-KW"/>
</dbReference>
<evidence type="ECO:0000256" key="1">
    <source>
        <dbReference type="ARBA" id="ARBA00022448"/>
    </source>
</evidence>
<evidence type="ECO:0000259" key="8">
    <source>
        <dbReference type="PROSITE" id="PS50893"/>
    </source>
</evidence>
<dbReference type="RefSeq" id="WP_189823672.1">
    <property type="nucleotide sequence ID" value="NZ_BMVC01000004.1"/>
</dbReference>
<proteinExistence type="predicted"/>
<dbReference type="NCBIfam" id="NF008653">
    <property type="entry name" value="PRK11650.1"/>
    <property type="match status" value="1"/>
</dbReference>
<gene>
    <name evidence="9" type="ORF">GCM10010334_25530</name>
</gene>
<dbReference type="AlphaFoldDB" id="A0A919C9J1"/>
<dbReference type="PROSITE" id="PS00211">
    <property type="entry name" value="ABC_TRANSPORTER_1"/>
    <property type="match status" value="1"/>
</dbReference>
<dbReference type="GO" id="GO:0140359">
    <property type="term" value="F:ABC-type transporter activity"/>
    <property type="evidence" value="ECO:0007669"/>
    <property type="project" value="InterPro"/>
</dbReference>
<keyword evidence="2" id="KW-1003">Cell membrane</keyword>
<evidence type="ECO:0000256" key="4">
    <source>
        <dbReference type="ARBA" id="ARBA00022840"/>
    </source>
</evidence>
<keyword evidence="5" id="KW-1278">Translocase</keyword>
<dbReference type="GO" id="GO:0016887">
    <property type="term" value="F:ATP hydrolysis activity"/>
    <property type="evidence" value="ECO:0007669"/>
    <property type="project" value="InterPro"/>
</dbReference>
<dbReference type="InterPro" id="IPR003593">
    <property type="entry name" value="AAA+_ATPase"/>
</dbReference>
<keyword evidence="1" id="KW-0813">Transport</keyword>
<organism evidence="9 10">
    <name type="scientific">Streptomyces finlayi</name>
    <dbReference type="NCBI Taxonomy" id="67296"/>
    <lineage>
        <taxon>Bacteria</taxon>
        <taxon>Bacillati</taxon>
        <taxon>Actinomycetota</taxon>
        <taxon>Actinomycetes</taxon>
        <taxon>Kitasatosporales</taxon>
        <taxon>Streptomycetaceae</taxon>
        <taxon>Streptomyces</taxon>
    </lineage>
</organism>
<feature type="compositionally biased region" description="Polar residues" evidence="7">
    <location>
        <begin position="413"/>
        <end position="422"/>
    </location>
</feature>
<keyword evidence="4 9" id="KW-0067">ATP-binding</keyword>
<evidence type="ECO:0000256" key="3">
    <source>
        <dbReference type="ARBA" id="ARBA00022741"/>
    </source>
</evidence>
<protein>
    <submittedName>
        <fullName evidence="9">ABC transporter ATP-binding protein</fullName>
    </submittedName>
</protein>
<dbReference type="Gene3D" id="3.40.50.300">
    <property type="entry name" value="P-loop containing nucleotide triphosphate hydrolases"/>
    <property type="match status" value="1"/>
</dbReference>
<dbReference type="InterPro" id="IPR047641">
    <property type="entry name" value="ABC_transpr_MalK/UgpC-like"/>
</dbReference>
<sequence>MSAIELRDVVKTYPDGTSAVTGIDLTVPDGSFTVLVGPSGCGKSTLLRMVAGLEEITGGEVRIGDTPVNKTAAADRNLAMVFQNYALYPHMTVADNIAFGMRARKVPKPEREKRTREAAEILGLTPFLDRRPANLSGGQRQRVAMGRAIVRSPEAFLMDEPLSNLDAKLRVQMRAEISLIQRRTGTTTLYVTHDQTEAMTMGDQVVVMSKGRIRQVGSPTSLYDAPADLFVASFIGAPPMNLVRAELVRDGDALAVALGGSRLTVTPEVLARHPDLPSYAGREVVVGIRPEHLQDEEFAGPGREGDLLRAEVRLREDLGREVSLLVNPVPGSSSWSRLVLDDSATVEDDPTGAAATLTATVHQRTRLRDGDVASLRVSLPELHFFDPSTSLAISGSTPGSVPGAATHGAEASSPDSTTPQPA</sequence>
<dbReference type="Gene3D" id="2.40.50.140">
    <property type="entry name" value="Nucleic acid-binding proteins"/>
    <property type="match status" value="1"/>
</dbReference>
<feature type="compositionally biased region" description="Polar residues" evidence="7">
    <location>
        <begin position="388"/>
        <end position="399"/>
    </location>
</feature>
<dbReference type="InterPro" id="IPR027417">
    <property type="entry name" value="P-loop_NTPase"/>
</dbReference>
<reference evidence="9" key="1">
    <citation type="journal article" date="2014" name="Int. J. Syst. Evol. Microbiol.">
        <title>Complete genome sequence of Corynebacterium casei LMG S-19264T (=DSM 44701T), isolated from a smear-ripened cheese.</title>
        <authorList>
            <consortium name="US DOE Joint Genome Institute (JGI-PGF)"/>
            <person name="Walter F."/>
            <person name="Albersmeier A."/>
            <person name="Kalinowski J."/>
            <person name="Ruckert C."/>
        </authorList>
    </citation>
    <scope>NUCLEOTIDE SEQUENCE</scope>
    <source>
        <strain evidence="9">JCM 4637</strain>
    </source>
</reference>
<dbReference type="CDD" id="cd03301">
    <property type="entry name" value="ABC_MalK_N"/>
    <property type="match status" value="1"/>
</dbReference>
<dbReference type="PANTHER" id="PTHR43875:SF15">
    <property type="entry name" value="TREHALOSE IMPORT ATP-BINDING PROTEIN SUGC"/>
    <property type="match status" value="1"/>
</dbReference>
<dbReference type="SUPFAM" id="SSF52540">
    <property type="entry name" value="P-loop containing nucleoside triphosphate hydrolases"/>
    <property type="match status" value="1"/>
</dbReference>
<keyword evidence="6" id="KW-0472">Membrane</keyword>
<evidence type="ECO:0000256" key="6">
    <source>
        <dbReference type="ARBA" id="ARBA00023136"/>
    </source>
</evidence>
<dbReference type="Pfam" id="PF00005">
    <property type="entry name" value="ABC_tran"/>
    <property type="match status" value="1"/>
</dbReference>
<dbReference type="InterPro" id="IPR015855">
    <property type="entry name" value="ABC_transpr_MalK-like"/>
</dbReference>
<dbReference type="InterPro" id="IPR017871">
    <property type="entry name" value="ABC_transporter-like_CS"/>
</dbReference>
<reference evidence="9" key="2">
    <citation type="submission" date="2020-09" db="EMBL/GenBank/DDBJ databases">
        <authorList>
            <person name="Sun Q."/>
            <person name="Ohkuma M."/>
        </authorList>
    </citation>
    <scope>NUCLEOTIDE SEQUENCE</scope>
    <source>
        <strain evidence="9">JCM 4637</strain>
    </source>
</reference>
<evidence type="ECO:0000313" key="10">
    <source>
        <dbReference type="Proteomes" id="UP000638353"/>
    </source>
</evidence>
<dbReference type="InterPro" id="IPR003439">
    <property type="entry name" value="ABC_transporter-like_ATP-bd"/>
</dbReference>
<dbReference type="EMBL" id="BMVC01000004">
    <property type="protein sequence ID" value="GHC90997.1"/>
    <property type="molecule type" value="Genomic_DNA"/>
</dbReference>
<feature type="region of interest" description="Disordered" evidence="7">
    <location>
        <begin position="388"/>
        <end position="422"/>
    </location>
</feature>
<dbReference type="Gene3D" id="2.40.50.100">
    <property type="match status" value="1"/>
</dbReference>
<feature type="domain" description="ABC transporter" evidence="8">
    <location>
        <begin position="4"/>
        <end position="235"/>
    </location>
</feature>
<name>A0A919C9J1_9ACTN</name>
<evidence type="ECO:0000256" key="5">
    <source>
        <dbReference type="ARBA" id="ARBA00022967"/>
    </source>
</evidence>
<dbReference type="GO" id="GO:0055052">
    <property type="term" value="C:ATP-binding cassette (ABC) transporter complex, substrate-binding subunit-containing"/>
    <property type="evidence" value="ECO:0007669"/>
    <property type="project" value="TreeGrafter"/>
</dbReference>
<dbReference type="PROSITE" id="PS50893">
    <property type="entry name" value="ABC_TRANSPORTER_2"/>
    <property type="match status" value="1"/>
</dbReference>
<evidence type="ECO:0000256" key="7">
    <source>
        <dbReference type="SAM" id="MobiDB-lite"/>
    </source>
</evidence>
<dbReference type="PANTHER" id="PTHR43875">
    <property type="entry name" value="MALTODEXTRIN IMPORT ATP-BINDING PROTEIN MSMX"/>
    <property type="match status" value="1"/>
</dbReference>
<evidence type="ECO:0000313" key="9">
    <source>
        <dbReference type="EMBL" id="GHC90997.1"/>
    </source>
</evidence>
<dbReference type="SMART" id="SM00382">
    <property type="entry name" value="AAA"/>
    <property type="match status" value="1"/>
</dbReference>